<keyword evidence="3" id="KW-0255">Endonuclease</keyword>
<dbReference type="PANTHER" id="PTHR35562">
    <property type="entry name" value="DNA ENDONUCLEASE SMRA-RELATED"/>
    <property type="match status" value="1"/>
</dbReference>
<keyword evidence="3" id="KW-0540">Nuclease</keyword>
<gene>
    <name evidence="3" type="primary">smrA</name>
    <name evidence="3" type="ORF">MU846_07550</name>
</gene>
<dbReference type="Proteomes" id="UP001165524">
    <property type="component" value="Unassembled WGS sequence"/>
</dbReference>
<evidence type="ECO:0000259" key="2">
    <source>
        <dbReference type="PROSITE" id="PS50828"/>
    </source>
</evidence>
<name>A0ABT0E6W4_9GAMM</name>
<dbReference type="EMBL" id="JALKII010000004">
    <property type="protein sequence ID" value="MCK0537562.1"/>
    <property type="molecule type" value="Genomic_DNA"/>
</dbReference>
<dbReference type="InterPro" id="IPR036063">
    <property type="entry name" value="Smr_dom_sf"/>
</dbReference>
<proteinExistence type="predicted"/>
<evidence type="ECO:0000313" key="4">
    <source>
        <dbReference type="Proteomes" id="UP001165524"/>
    </source>
</evidence>
<organism evidence="3 4">
    <name type="scientific">Alcanivorax quisquiliarum</name>
    <dbReference type="NCBI Taxonomy" id="2933565"/>
    <lineage>
        <taxon>Bacteria</taxon>
        <taxon>Pseudomonadati</taxon>
        <taxon>Pseudomonadota</taxon>
        <taxon>Gammaproteobacteria</taxon>
        <taxon>Oceanospirillales</taxon>
        <taxon>Alcanivoracaceae</taxon>
        <taxon>Alcanivorax</taxon>
    </lineage>
</organism>
<dbReference type="Pfam" id="PF01713">
    <property type="entry name" value="Smr"/>
    <property type="match status" value="1"/>
</dbReference>
<feature type="compositionally biased region" description="Basic and acidic residues" evidence="1">
    <location>
        <begin position="1"/>
        <end position="13"/>
    </location>
</feature>
<dbReference type="RefSeq" id="WP_246951274.1">
    <property type="nucleotide sequence ID" value="NZ_JALKII010000004.1"/>
</dbReference>
<dbReference type="Gene3D" id="3.30.1370.110">
    <property type="match status" value="1"/>
</dbReference>
<feature type="domain" description="Smr" evidence="2">
    <location>
        <begin position="96"/>
        <end position="176"/>
    </location>
</feature>
<accession>A0ABT0E6W4</accession>
<sequence length="191" mass="21678">MNKHDRDLFRDQMSDVQPLGPSDRVTDAPPARPSLAQLAHRQAATRFSRHDPNPLTLPERVPEIGPLDIVGERKNGVQEGVYRKLRLGKYEVQDMLDLHRITLVDARAMLYDFLQRGHRHGLRTVIVTHGKGRHSPTPGRLKSFVMHWLHECDLVMAYHTAQPAHGGTGATYVLLRKSAEASRRTREQFTG</sequence>
<dbReference type="NCBIfam" id="NF033154">
    <property type="entry name" value="endonuc_SmrA"/>
    <property type="match status" value="1"/>
</dbReference>
<keyword evidence="3" id="KW-0378">Hydrolase</keyword>
<keyword evidence="4" id="KW-1185">Reference proteome</keyword>
<dbReference type="SUPFAM" id="SSF160443">
    <property type="entry name" value="SMR domain-like"/>
    <property type="match status" value="1"/>
</dbReference>
<dbReference type="SMART" id="SM00463">
    <property type="entry name" value="SMR"/>
    <property type="match status" value="1"/>
</dbReference>
<dbReference type="InterPro" id="IPR047688">
    <property type="entry name" value="Endonuc_SmrA"/>
</dbReference>
<evidence type="ECO:0000313" key="3">
    <source>
        <dbReference type="EMBL" id="MCK0537562.1"/>
    </source>
</evidence>
<dbReference type="GO" id="GO:0004519">
    <property type="term" value="F:endonuclease activity"/>
    <property type="evidence" value="ECO:0007669"/>
    <property type="project" value="UniProtKB-KW"/>
</dbReference>
<reference evidence="3" key="1">
    <citation type="submission" date="2022-04" db="EMBL/GenBank/DDBJ databases">
        <title>Alcanivorax sp. CY1518 draft genome sequence.</title>
        <authorList>
            <person name="Zhao G."/>
            <person name="An M."/>
        </authorList>
    </citation>
    <scope>NUCLEOTIDE SEQUENCE</scope>
    <source>
        <strain evidence="3">CY1518</strain>
    </source>
</reference>
<dbReference type="InterPro" id="IPR002625">
    <property type="entry name" value="Smr_dom"/>
</dbReference>
<dbReference type="PANTHER" id="PTHR35562:SF2">
    <property type="entry name" value="DNA ENDONUCLEASE SMRA-RELATED"/>
    <property type="match status" value="1"/>
</dbReference>
<comment type="caution">
    <text evidence="3">The sequence shown here is derived from an EMBL/GenBank/DDBJ whole genome shotgun (WGS) entry which is preliminary data.</text>
</comment>
<feature type="region of interest" description="Disordered" evidence="1">
    <location>
        <begin position="1"/>
        <end position="60"/>
    </location>
</feature>
<evidence type="ECO:0000256" key="1">
    <source>
        <dbReference type="SAM" id="MobiDB-lite"/>
    </source>
</evidence>
<dbReference type="PROSITE" id="PS50828">
    <property type="entry name" value="SMR"/>
    <property type="match status" value="1"/>
</dbReference>
<protein>
    <submittedName>
        <fullName evidence="3">DNA endonuclease SmrA</fullName>
    </submittedName>
</protein>